<dbReference type="GO" id="GO:0005764">
    <property type="term" value="C:lysosome"/>
    <property type="evidence" value="ECO:0007669"/>
    <property type="project" value="TreeGrafter"/>
</dbReference>
<dbReference type="Gene3D" id="3.20.20.80">
    <property type="entry name" value="Glycosidases"/>
    <property type="match status" value="1"/>
</dbReference>
<dbReference type="GO" id="GO:0016020">
    <property type="term" value="C:membrane"/>
    <property type="evidence" value="ECO:0007669"/>
    <property type="project" value="GOC"/>
</dbReference>
<feature type="chain" id="PRO_5006410618" description="galactosylceramidase" evidence="7">
    <location>
        <begin position="31"/>
        <end position="1095"/>
    </location>
</feature>
<reference evidence="11 12" key="1">
    <citation type="journal article" date="2015" name="Genome Announc.">
        <title>Expanding the biotechnology potential of lactobacilli through comparative genomics of 213 strains and associated genera.</title>
        <authorList>
            <person name="Sun Z."/>
            <person name="Harris H.M."/>
            <person name="McCann A."/>
            <person name="Guo C."/>
            <person name="Argimon S."/>
            <person name="Zhang W."/>
            <person name="Yang X."/>
            <person name="Jeffery I.B."/>
            <person name="Cooney J.C."/>
            <person name="Kagawa T.F."/>
            <person name="Liu W."/>
            <person name="Song Y."/>
            <person name="Salvetti E."/>
            <person name="Wrobel A."/>
            <person name="Rasinkangas P."/>
            <person name="Parkhill J."/>
            <person name="Rea M.C."/>
            <person name="O'Sullivan O."/>
            <person name="Ritari J."/>
            <person name="Douillard F.P."/>
            <person name="Paul Ross R."/>
            <person name="Yang R."/>
            <person name="Briner A.E."/>
            <person name="Felis G.E."/>
            <person name="de Vos W.M."/>
            <person name="Barrangou R."/>
            <person name="Klaenhammer T.R."/>
            <person name="Caufield P.W."/>
            <person name="Cui Y."/>
            <person name="Zhang H."/>
            <person name="O'Toole P.W."/>
        </authorList>
    </citation>
    <scope>NUCLEOTIDE SEQUENCE [LARGE SCALE GENOMIC DNA]</scope>
    <source>
        <strain evidence="11 12">DSM 14421</strain>
    </source>
</reference>
<dbReference type="InterPro" id="IPR017853">
    <property type="entry name" value="GH"/>
</dbReference>
<dbReference type="Proteomes" id="UP000052013">
    <property type="component" value="Unassembled WGS sequence"/>
</dbReference>
<dbReference type="InterPro" id="IPR044081">
    <property type="entry name" value="DUF5776"/>
</dbReference>
<dbReference type="Pfam" id="PF19087">
    <property type="entry name" value="DUF5776"/>
    <property type="match status" value="1"/>
</dbReference>
<feature type="domain" description="Glycosyl hydrolase family 59 catalytic" evidence="8">
    <location>
        <begin position="51"/>
        <end position="384"/>
    </location>
</feature>
<dbReference type="GO" id="GO:0006683">
    <property type="term" value="P:galactosylceramide catabolic process"/>
    <property type="evidence" value="ECO:0007669"/>
    <property type="project" value="InterPro"/>
</dbReference>
<dbReference type="Gene3D" id="2.60.120.560">
    <property type="entry name" value="Exo-inulinase, domain 1"/>
    <property type="match status" value="1"/>
</dbReference>
<dbReference type="GO" id="GO:0004336">
    <property type="term" value="F:galactosylceramidase activity"/>
    <property type="evidence" value="ECO:0007669"/>
    <property type="project" value="UniProtKB-EC"/>
</dbReference>
<evidence type="ECO:0000256" key="7">
    <source>
        <dbReference type="SAM" id="SignalP"/>
    </source>
</evidence>
<dbReference type="SUPFAM" id="SSF51445">
    <property type="entry name" value="(Trans)glycosidases"/>
    <property type="match status" value="1"/>
</dbReference>
<dbReference type="Gene3D" id="2.60.120.260">
    <property type="entry name" value="Galactose-binding domain-like"/>
    <property type="match status" value="1"/>
</dbReference>
<feature type="region of interest" description="Disordered" evidence="6">
    <location>
        <begin position="874"/>
        <end position="933"/>
    </location>
</feature>
<comment type="similarity">
    <text evidence="1">Belongs to the glycosyl hydrolase 59 family.</text>
</comment>
<evidence type="ECO:0000313" key="12">
    <source>
        <dbReference type="Proteomes" id="UP000052013"/>
    </source>
</evidence>
<dbReference type="InterPro" id="IPR049161">
    <property type="entry name" value="GH59_cat"/>
</dbReference>
<accession>A0A0R1SJ74</accession>
<evidence type="ECO:0000256" key="4">
    <source>
        <dbReference type="ARBA" id="ARBA00022963"/>
    </source>
</evidence>
<dbReference type="InterPro" id="IPR013785">
    <property type="entry name" value="Aldolase_TIM"/>
</dbReference>
<feature type="domain" description="DUF5776" evidence="10">
    <location>
        <begin position="1022"/>
        <end position="1090"/>
    </location>
</feature>
<feature type="signal peptide" evidence="7">
    <location>
        <begin position="1"/>
        <end position="30"/>
    </location>
</feature>
<dbReference type="Pfam" id="PF02057">
    <property type="entry name" value="Glyco_hydro_59"/>
    <property type="match status" value="1"/>
</dbReference>
<evidence type="ECO:0000256" key="1">
    <source>
        <dbReference type="ARBA" id="ARBA00005637"/>
    </source>
</evidence>
<keyword evidence="7" id="KW-0732">Signal</keyword>
<feature type="compositionally biased region" description="Low complexity" evidence="6">
    <location>
        <begin position="875"/>
        <end position="930"/>
    </location>
</feature>
<organism evidence="11 12">
    <name type="scientific">Lentilactobacillus diolivorans DSM 14421</name>
    <dbReference type="NCBI Taxonomy" id="1423739"/>
    <lineage>
        <taxon>Bacteria</taxon>
        <taxon>Bacillati</taxon>
        <taxon>Bacillota</taxon>
        <taxon>Bacilli</taxon>
        <taxon>Lactobacillales</taxon>
        <taxon>Lactobacillaceae</taxon>
        <taxon>Lentilactobacillus</taxon>
    </lineage>
</organism>
<dbReference type="EMBL" id="AZEY01000014">
    <property type="protein sequence ID" value="KRL69231.1"/>
    <property type="molecule type" value="Genomic_DNA"/>
</dbReference>
<keyword evidence="3" id="KW-0746">Sphingolipid metabolism</keyword>
<dbReference type="PANTHER" id="PTHR15172">
    <property type="entry name" value="GALACTOCEREBROSIDASE"/>
    <property type="match status" value="1"/>
</dbReference>
<proteinExistence type="inferred from homology"/>
<dbReference type="Pfam" id="PF06439">
    <property type="entry name" value="3keto-disac_hyd"/>
    <property type="match status" value="1"/>
</dbReference>
<dbReference type="SUPFAM" id="SSF49899">
    <property type="entry name" value="Concanavalin A-like lectins/glucanases"/>
    <property type="match status" value="1"/>
</dbReference>
<dbReference type="InterPro" id="IPR013320">
    <property type="entry name" value="ConA-like_dom_sf"/>
</dbReference>
<gene>
    <name evidence="11" type="ORF">FC85_GL001590</name>
</gene>
<evidence type="ECO:0000313" key="11">
    <source>
        <dbReference type="EMBL" id="KRL69231.1"/>
    </source>
</evidence>
<dbReference type="InterPro" id="IPR001286">
    <property type="entry name" value="Glyco_hydro_59"/>
</dbReference>
<dbReference type="PANTHER" id="PTHR15172:SF1">
    <property type="entry name" value="GALACTOCEREBROSIDASE"/>
    <property type="match status" value="1"/>
</dbReference>
<dbReference type="RefSeq" id="WP_057863756.1">
    <property type="nucleotide sequence ID" value="NZ_AZEY01000014.1"/>
</dbReference>
<feature type="domain" description="3-keto-alpha-glucoside-1,2-lyase/3-keto-2-hydroxy-glucal hydratase" evidence="9">
    <location>
        <begin position="583"/>
        <end position="743"/>
    </location>
</feature>
<evidence type="ECO:0000259" key="8">
    <source>
        <dbReference type="Pfam" id="PF02057"/>
    </source>
</evidence>
<dbReference type="AlphaFoldDB" id="A0A0R1SJ74"/>
<protein>
    <recommendedName>
        <fullName evidence="2">galactosylceramidase</fullName>
        <ecNumber evidence="2">3.2.1.46</ecNumber>
    </recommendedName>
    <alternativeName>
        <fullName evidence="5">Galactosylceramidase</fullName>
    </alternativeName>
</protein>
<name>A0A0R1SJ74_9LACO</name>
<sequence>MRKSKLWVSAVLSTATLIGITAFGVTQAQADTARNVTIDGSTVDTNQANTYKGFGMVSANGTSRLLLDYKAENPAKYWEIMNRLFNPNTGILDMIKVEMGADANTSTASTPATMRSVDEPANTLRGWDWHIVADAKKINPNLKVDMLRWSEPKWVSDAEKQGVEAGYAARYKWYKETIDSAYKTYGIKMDYVSADKNETRNVEPEWIKYLSGHLKKETSPYPMNGIKIVASDQIGGTDLPGKMLKDKALMDAIDVVSMHYQVHGDADIREVNKQGKQIWYSEALAPTTFAEYRLNSNTPKNGLGGTHGAIDVANSFINMYQSTTSLNNQSENSSGYMTRYEFQPAVSSFYDGSQYSTKELIDAQTPWSGNYYVDAGVPVTQQFTNFIKPGWEYIKSASEGDGQGANGLTNTTDNHLTLTDSSKKDYSVVITNDSDSPRGYNFTLKNMKDPSAILHAWKTTGPKSGEKYDANWLKNVGNVTPAKANNGTYTFNYTVDPNSVVTLSTTTGQSNYQPNDNQKQWKDDQLSLPYADNFDYTDSKYQNYRDTSVIDSANQGYLSSRDGTPRYFDDMGGAFQVVKSDDSGHNNVLQGMITAATFVGGWNPEPGNDTVMGDNRWANYQVSSDFKLDTKTPVTNSDPDFASLLARNLKSGGNNDSGYALKVDKSGQISLNKDGKSLKTITIPSFKADQWHNFALKVVGNTITGYLDNKEIVTYTDNDSPYSTGKIGLSSGYYHTQFDNLKIDPIDGQAQNVQRIDDLDSAINYSGDWTHAVPGSGDSNGAEGNVYNRSASSSNSGAFTFTMNGNEFNLIGKNNSAHLQITVDGQVIKDDAIANNSIDRGTAYSLANLSNGKHTVRVAVKSGNFLLDAIDEAQSPASSTTAGGTSTPNPPTTEISSSSNSSESSVTSSSTSNFSSSATSSSSSSTNGSTLVTKPGQLKVGEAVYAVKKVYLYKDANFKTNNRITVYSKQRRVNRPMFVVQGFARSSNGTLRYQVKDVNHYRKTNGKRGYITANRKYIVPAYYATMPKSKVNTIIAKKGVNAYRTVSLKGKAKHYKQGTKLKVEAIKKYHLTSRYRLVNGYYITGNKKLVMQKNY</sequence>
<keyword evidence="3" id="KW-0443">Lipid metabolism</keyword>
<dbReference type="Gene3D" id="3.20.20.70">
    <property type="entry name" value="Aldolase class I"/>
    <property type="match status" value="1"/>
</dbReference>
<dbReference type="EC" id="3.2.1.46" evidence="2"/>
<dbReference type="PATRIC" id="fig|1423739.3.peg.1668"/>
<keyword evidence="4" id="KW-0442">Lipid degradation</keyword>
<dbReference type="InterPro" id="IPR010496">
    <property type="entry name" value="AL/BT2_dom"/>
</dbReference>
<evidence type="ECO:0000256" key="3">
    <source>
        <dbReference type="ARBA" id="ARBA00022919"/>
    </source>
</evidence>
<dbReference type="STRING" id="1423739.FC85_GL001590"/>
<evidence type="ECO:0000256" key="2">
    <source>
        <dbReference type="ARBA" id="ARBA00012657"/>
    </source>
</evidence>
<evidence type="ECO:0000259" key="10">
    <source>
        <dbReference type="Pfam" id="PF19087"/>
    </source>
</evidence>
<comment type="caution">
    <text evidence="11">The sequence shown here is derived from an EMBL/GenBank/DDBJ whole genome shotgun (WGS) entry which is preliminary data.</text>
</comment>
<evidence type="ECO:0000256" key="6">
    <source>
        <dbReference type="SAM" id="MobiDB-lite"/>
    </source>
</evidence>
<evidence type="ECO:0000256" key="5">
    <source>
        <dbReference type="ARBA" id="ARBA00033098"/>
    </source>
</evidence>
<evidence type="ECO:0000259" key="9">
    <source>
        <dbReference type="Pfam" id="PF06439"/>
    </source>
</evidence>